<protein>
    <recommendedName>
        <fullName evidence="4">AP-1 complex-associated regulatory protein</fullName>
    </recommendedName>
</protein>
<feature type="region of interest" description="Disordered" evidence="1">
    <location>
        <begin position="162"/>
        <end position="183"/>
    </location>
</feature>
<feature type="region of interest" description="Disordered" evidence="1">
    <location>
        <begin position="245"/>
        <end position="283"/>
    </location>
</feature>
<name>A0ABP0F8M2_CLALP</name>
<evidence type="ECO:0000256" key="1">
    <source>
        <dbReference type="SAM" id="MobiDB-lite"/>
    </source>
</evidence>
<dbReference type="EMBL" id="CAWYQH010000024">
    <property type="protein sequence ID" value="CAK8676047.1"/>
    <property type="molecule type" value="Genomic_DNA"/>
</dbReference>
<dbReference type="Proteomes" id="UP001642483">
    <property type="component" value="Unassembled WGS sequence"/>
</dbReference>
<proteinExistence type="predicted"/>
<feature type="region of interest" description="Disordered" evidence="1">
    <location>
        <begin position="108"/>
        <end position="137"/>
    </location>
</feature>
<accession>A0ABP0F8M2</accession>
<feature type="compositionally biased region" description="Basic and acidic residues" evidence="1">
    <location>
        <begin position="256"/>
        <end position="266"/>
    </location>
</feature>
<comment type="caution">
    <text evidence="2">The sequence shown here is derived from an EMBL/GenBank/DDBJ whole genome shotgun (WGS) entry which is preliminary data.</text>
</comment>
<dbReference type="InterPro" id="IPR031483">
    <property type="entry name" value="AP1AR"/>
</dbReference>
<evidence type="ECO:0000313" key="3">
    <source>
        <dbReference type="Proteomes" id="UP001642483"/>
    </source>
</evidence>
<dbReference type="PANTHER" id="PTHR34529:SF1">
    <property type="entry name" value="AP-1 COMPLEX-ASSOCIATED REGULATORY PROTEIN"/>
    <property type="match status" value="1"/>
</dbReference>
<gene>
    <name evidence="2" type="ORF">CVLEPA_LOCUS5552</name>
</gene>
<keyword evidence="3" id="KW-1185">Reference proteome</keyword>
<evidence type="ECO:0008006" key="4">
    <source>
        <dbReference type="Google" id="ProtNLM"/>
    </source>
</evidence>
<sequence>MEQCLGCLGILFGTRNRRRRLRHLIKYKDDSERQLGVEFENLILDDSSKTNYGTDMQFITQEEKEYLSKRQYDKIIEQQRKIDEQIDKKLFEEEEQVRIEEDAYLEAEKEAERAASNTQKSTDANHSSGSAGDRRSLTLEEVEEDFEDFLEEVRSRSIAFRSQYSNKKSDAQDPPPSFDRGVDGMSSDDEFTMIEATQASVHNNANGLEWDSYTSGVHHSKMEFHKHSPLEKRLEPVGVGGGNELHIYNKPIDSQHPLDKRQEAERMFSITDDEEDMGDFVHA</sequence>
<dbReference type="PANTHER" id="PTHR34529">
    <property type="entry name" value="AP-1 COMPLEX-ASSOCIATED REGULATORY PROTEIN"/>
    <property type="match status" value="1"/>
</dbReference>
<dbReference type="Pfam" id="PF15745">
    <property type="entry name" value="AP1AR"/>
    <property type="match status" value="1"/>
</dbReference>
<feature type="compositionally biased region" description="Acidic residues" evidence="1">
    <location>
        <begin position="271"/>
        <end position="283"/>
    </location>
</feature>
<evidence type="ECO:0000313" key="2">
    <source>
        <dbReference type="EMBL" id="CAK8676047.1"/>
    </source>
</evidence>
<organism evidence="2 3">
    <name type="scientific">Clavelina lepadiformis</name>
    <name type="common">Light-bulb sea squirt</name>
    <name type="synonym">Ascidia lepadiformis</name>
    <dbReference type="NCBI Taxonomy" id="159417"/>
    <lineage>
        <taxon>Eukaryota</taxon>
        <taxon>Metazoa</taxon>
        <taxon>Chordata</taxon>
        <taxon>Tunicata</taxon>
        <taxon>Ascidiacea</taxon>
        <taxon>Aplousobranchia</taxon>
        <taxon>Clavelinidae</taxon>
        <taxon>Clavelina</taxon>
    </lineage>
</organism>
<feature type="compositionally biased region" description="Polar residues" evidence="1">
    <location>
        <begin position="115"/>
        <end position="130"/>
    </location>
</feature>
<reference evidence="2 3" key="1">
    <citation type="submission" date="2024-02" db="EMBL/GenBank/DDBJ databases">
        <authorList>
            <person name="Daric V."/>
            <person name="Darras S."/>
        </authorList>
    </citation>
    <scope>NUCLEOTIDE SEQUENCE [LARGE SCALE GENOMIC DNA]</scope>
</reference>